<name>A0A3R8P0A1_9PSEU</name>
<comment type="caution">
    <text evidence="2">The sequence shown here is derived from an EMBL/GenBank/DDBJ whole genome shotgun (WGS) entry which is preliminary data.</text>
</comment>
<reference evidence="2 3" key="1">
    <citation type="submission" date="2018-11" db="EMBL/GenBank/DDBJ databases">
        <title>Saccharopolyspora rhizosphaerae sp. nov., an actinomycete isolated from rhizosphere soil in Thailand.</title>
        <authorList>
            <person name="Intra B."/>
            <person name="Euanorasetr J."/>
            <person name="Take A."/>
            <person name="Inahashi Y."/>
            <person name="Mori M."/>
            <person name="Panbangred W."/>
            <person name="Matsumoto A."/>
        </authorList>
    </citation>
    <scope>NUCLEOTIDE SEQUENCE [LARGE SCALE GENOMIC DNA]</scope>
    <source>
        <strain evidence="2 3">H219</strain>
    </source>
</reference>
<dbReference type="RefSeq" id="WP_125092608.1">
    <property type="nucleotide sequence ID" value="NZ_RSAA01000026.1"/>
</dbReference>
<keyword evidence="3" id="KW-1185">Reference proteome</keyword>
<evidence type="ECO:0000313" key="2">
    <source>
        <dbReference type="EMBL" id="RRO13785.1"/>
    </source>
</evidence>
<dbReference type="EMBL" id="RSAA01000026">
    <property type="protein sequence ID" value="RRO13785.1"/>
    <property type="molecule type" value="Genomic_DNA"/>
</dbReference>
<gene>
    <name evidence="2" type="ORF">EIL87_22670</name>
</gene>
<sequence>MITVLLTGAGVALADRKRGSWGILGALAVSQLALHFFLELTAISAHGPGHAHAPAIPLSPALMTLGHVIVTVLTALAMSHAEQVLFVVTRLLQAIVPRKTVPSPVVTPPPTVCIPAPVPRTLAQLIYQRIHARRGPPKSPPESNDPVSITGRSLQFRWSALMRA</sequence>
<keyword evidence="1" id="KW-1133">Transmembrane helix</keyword>
<feature type="transmembrane region" description="Helical" evidence="1">
    <location>
        <begin position="24"/>
        <end position="43"/>
    </location>
</feature>
<dbReference type="AlphaFoldDB" id="A0A3R8P0A1"/>
<dbReference type="OrthoDB" id="3694226at2"/>
<proteinExistence type="predicted"/>
<evidence type="ECO:0000256" key="1">
    <source>
        <dbReference type="SAM" id="Phobius"/>
    </source>
</evidence>
<protein>
    <submittedName>
        <fullName evidence="2">Uncharacterized protein</fullName>
    </submittedName>
</protein>
<accession>A0A3R8P0A1</accession>
<evidence type="ECO:0000313" key="3">
    <source>
        <dbReference type="Proteomes" id="UP000274515"/>
    </source>
</evidence>
<keyword evidence="1" id="KW-0472">Membrane</keyword>
<feature type="transmembrane region" description="Helical" evidence="1">
    <location>
        <begin position="55"/>
        <end position="78"/>
    </location>
</feature>
<dbReference type="Proteomes" id="UP000274515">
    <property type="component" value="Unassembled WGS sequence"/>
</dbReference>
<organism evidence="2 3">
    <name type="scientific">Saccharopolyspora rhizosphaerae</name>
    <dbReference type="NCBI Taxonomy" id="2492662"/>
    <lineage>
        <taxon>Bacteria</taxon>
        <taxon>Bacillati</taxon>
        <taxon>Actinomycetota</taxon>
        <taxon>Actinomycetes</taxon>
        <taxon>Pseudonocardiales</taxon>
        <taxon>Pseudonocardiaceae</taxon>
        <taxon>Saccharopolyspora</taxon>
    </lineage>
</organism>
<keyword evidence="1" id="KW-0812">Transmembrane</keyword>